<dbReference type="EMBL" id="CZKA01000015">
    <property type="protein sequence ID" value="CUR54914.1"/>
    <property type="molecule type" value="Genomic_DNA"/>
</dbReference>
<evidence type="ECO:0000313" key="1">
    <source>
        <dbReference type="EMBL" id="CUR54914.1"/>
    </source>
</evidence>
<proteinExistence type="predicted"/>
<name>A0A2P2BYW3_9ZZZZ</name>
<protein>
    <submittedName>
        <fullName evidence="1">Uncharacterized protein</fullName>
    </submittedName>
</protein>
<organism evidence="1">
    <name type="scientific">metagenome</name>
    <dbReference type="NCBI Taxonomy" id="256318"/>
    <lineage>
        <taxon>unclassified sequences</taxon>
        <taxon>metagenomes</taxon>
    </lineage>
</organism>
<gene>
    <name evidence="1" type="ORF">NOCA2220105</name>
</gene>
<reference evidence="1" key="1">
    <citation type="submission" date="2015-08" db="EMBL/GenBank/DDBJ databases">
        <authorList>
            <person name="Babu N.S."/>
            <person name="Beckwith C.J."/>
            <person name="Beseler K.G."/>
            <person name="Brison A."/>
            <person name="Carone J.V."/>
            <person name="Caskin T.P."/>
            <person name="Diamond M."/>
            <person name="Durham M.E."/>
            <person name="Foxe J.M."/>
            <person name="Go M."/>
            <person name="Henderson B.A."/>
            <person name="Jones I.B."/>
            <person name="McGettigan J.A."/>
            <person name="Micheletti S.J."/>
            <person name="Nasrallah M.E."/>
            <person name="Ortiz D."/>
            <person name="Piller C.R."/>
            <person name="Privatt S.R."/>
            <person name="Schneider S.L."/>
            <person name="Sharp S."/>
            <person name="Smith T.C."/>
            <person name="Stanton J.D."/>
            <person name="Ullery H.E."/>
            <person name="Wilson R.J."/>
            <person name="Serrano M.G."/>
            <person name="Buck G."/>
            <person name="Lee V."/>
            <person name="Wang Y."/>
            <person name="Carvalho R."/>
            <person name="Voegtly L."/>
            <person name="Shi R."/>
            <person name="Duckworth R."/>
            <person name="Johnson A."/>
            <person name="Loviza R."/>
            <person name="Walstead R."/>
            <person name="Shah Z."/>
            <person name="Kiflezghi M."/>
            <person name="Wade K."/>
            <person name="Ball S.L."/>
            <person name="Bradley K.W."/>
            <person name="Asai D.J."/>
            <person name="Bowman C.A."/>
            <person name="Russell D.A."/>
            <person name="Pope W.H."/>
            <person name="Jacobs-Sera D."/>
            <person name="Hendrix R.W."/>
            <person name="Hatfull G.F."/>
        </authorList>
    </citation>
    <scope>NUCLEOTIDE SEQUENCE</scope>
</reference>
<dbReference type="AlphaFoldDB" id="A0A2P2BYW3"/>
<sequence>MPNNAHPKARQSIAVILRMWIILENAVSQDPWENTVFPSGEGSGGMVDIETYRTVSPDRQGKSWTWSRAAFDHRSRARQCPVGLDDARSRRAVRS</sequence>
<accession>A0A2P2BYW3</accession>